<evidence type="ECO:0000256" key="8">
    <source>
        <dbReference type="ARBA" id="ARBA00023014"/>
    </source>
</evidence>
<evidence type="ECO:0000256" key="1">
    <source>
        <dbReference type="ARBA" id="ARBA00001966"/>
    </source>
</evidence>
<dbReference type="CTD" id="48"/>
<evidence type="ECO:0000259" key="14">
    <source>
        <dbReference type="Pfam" id="PF00694"/>
    </source>
</evidence>
<dbReference type="KEGG" id="char:105908838"/>
<keyword evidence="15" id="KW-1185">Reference proteome</keyword>
<dbReference type="CDD" id="cd01586">
    <property type="entry name" value="AcnA_IRP"/>
    <property type="match status" value="1"/>
</dbReference>
<comment type="similarity">
    <text evidence="2 12">Belongs to the aconitase/IPM isomerase family.</text>
</comment>
<dbReference type="Gene3D" id="3.30.499.10">
    <property type="entry name" value="Aconitase, domain 3"/>
    <property type="match status" value="2"/>
</dbReference>
<keyword evidence="12" id="KW-0963">Cytoplasm</keyword>
<evidence type="ECO:0000256" key="6">
    <source>
        <dbReference type="ARBA" id="ARBA00022723"/>
    </source>
</evidence>
<keyword evidence="9" id="KW-0456">Lyase</keyword>
<dbReference type="InterPro" id="IPR018136">
    <property type="entry name" value="Aconitase_4Fe-4S_BS"/>
</dbReference>
<dbReference type="Pfam" id="PF00694">
    <property type="entry name" value="Aconitase_C"/>
    <property type="match status" value="1"/>
</dbReference>
<dbReference type="CDD" id="cd01580">
    <property type="entry name" value="AcnA_IRP_Swivel"/>
    <property type="match status" value="1"/>
</dbReference>
<evidence type="ECO:0000256" key="7">
    <source>
        <dbReference type="ARBA" id="ARBA00023004"/>
    </source>
</evidence>
<dbReference type="FunFam" id="3.30.499.10:FF:000002">
    <property type="entry name" value="Aconitate hydratase"/>
    <property type="match status" value="1"/>
</dbReference>
<feature type="domain" description="Aconitase A/isopropylmalate dehydratase small subunit swivel" evidence="14">
    <location>
        <begin position="694"/>
        <end position="818"/>
    </location>
</feature>
<reference evidence="16" key="1">
    <citation type="submission" date="2025-08" db="UniProtKB">
        <authorList>
            <consortium name="RefSeq"/>
        </authorList>
    </citation>
    <scope>IDENTIFICATION</scope>
</reference>
<name>A0A6P3W9K1_CLUHA</name>
<keyword evidence="5 12" id="KW-0004">4Fe-4S</keyword>
<dbReference type="Pfam" id="PF00330">
    <property type="entry name" value="Aconitase"/>
    <property type="match status" value="1"/>
</dbReference>
<dbReference type="SUPFAM" id="SSF53732">
    <property type="entry name" value="Aconitase iron-sulfur domain"/>
    <property type="match status" value="1"/>
</dbReference>
<dbReference type="FunFam" id="3.20.19.10:FF:000001">
    <property type="entry name" value="Aconitate hydratase"/>
    <property type="match status" value="1"/>
</dbReference>
<dbReference type="GO" id="GO:0072350">
    <property type="term" value="P:tricarboxylic acid metabolic process"/>
    <property type="evidence" value="ECO:0007669"/>
    <property type="project" value="UniProtKB-ARBA"/>
</dbReference>
<evidence type="ECO:0000256" key="5">
    <source>
        <dbReference type="ARBA" id="ARBA00022485"/>
    </source>
</evidence>
<sequence length="890" mass="98553">MSNPFAHLVEPLDPQKPEHKFFNLTKLGDPRYARLPFSIRVLLESAVRNCDGFLVKGSDVESILNWHHTQTQSVEVPFKPARVILQDFTGVPAVVDFAAMRDAVKKLGGDPEQINPICPADLVIDHSIQVDFNRKSDSLQKNQDLEFDRNRERFQFLKWGSKAFRNMRIIPPGSGIVHQVNLEYLARVVFQQDGLYYPDSLVGTDSHTTMIDGLGVLGWGVGGIEAEAVMLGQPISMVLPEVIGYRLEGTPNTFITSTDIVLTITKHLRQVGVVGKFVEFFGPGVAQLSIADRATIANMCPEYGATAAFFPVDHVSMQYLEQTGRDPEKLSFITDYLKAVGMFRDYSNESQDPEFTQVVGMDLSSVVPCCSGPKRPQDRVAVSDMKSDFEACLGAKQGFKGFQVAPERHLDSVPFQYNGADYSLSHGSVVIAAITSCTNTSNPSVMLGAGLLAKKAIECGLSVKPYIKTSLSPGSGVVTYYLKESGVMDYLFQLGFEVVGYGCMTCIGNSGPLPDPVVEALTKGDLVASGILSGNRNFEGRVHPNTRANYLASPPLVIAYAIAGTVRIDFEKEPVGLNRDGKEVFLRDIWPTREEIQSVERKFVIPAMFKEVYEKIENVNERWNDLVAPSDKLYTWDPKSTYIKSPPFFDGLTRELKTPQSITDAYVLLNFGDSVTTDHISPAGNIARNSPAARHLTDRGLTPREFNSYGSRRGNDAVMARGTFANIRLLNKFLGKQAPKTVYLPTEETMDIYDAAERYQQEGHPLLVLAGKEYGSGSSRDWAAKGPFLLGIKAVLAESYERIHRSNLVGMGIIPLEYLPGDTAEGLELTGKERYTVVIPPQLTPRMLVDIKLDTGKVFQVLMRFDTDVELTYFHHGGILNYMIRKMADQ</sequence>
<dbReference type="NCBIfam" id="NF006757">
    <property type="entry name" value="PRK09277.1"/>
    <property type="match status" value="1"/>
</dbReference>
<feature type="domain" description="Aconitase/3-isopropylmalate dehydratase large subunit alpha/beta/alpha" evidence="13">
    <location>
        <begin position="62"/>
        <end position="564"/>
    </location>
</feature>
<dbReference type="GO" id="GO:0051539">
    <property type="term" value="F:4 iron, 4 sulfur cluster binding"/>
    <property type="evidence" value="ECO:0007669"/>
    <property type="project" value="UniProtKB-KW"/>
</dbReference>
<protein>
    <recommendedName>
        <fullName evidence="4">Cytoplasmic aconitate hydratase</fullName>
        <ecNumber evidence="3">4.2.1.3</ecNumber>
    </recommendedName>
    <alternativeName>
        <fullName evidence="11">Citrate hydro-lyase</fullName>
    </alternativeName>
</protein>
<evidence type="ECO:0000256" key="10">
    <source>
        <dbReference type="ARBA" id="ARBA00023501"/>
    </source>
</evidence>
<dbReference type="SUPFAM" id="SSF52016">
    <property type="entry name" value="LeuD/IlvD-like"/>
    <property type="match status" value="1"/>
</dbReference>
<keyword evidence="8 12" id="KW-0411">Iron-sulfur</keyword>
<proteinExistence type="inferred from homology"/>
<dbReference type="InterPro" id="IPR006249">
    <property type="entry name" value="Aconitase/IRP2"/>
</dbReference>
<evidence type="ECO:0000256" key="3">
    <source>
        <dbReference type="ARBA" id="ARBA00012926"/>
    </source>
</evidence>
<dbReference type="GO" id="GO:0003994">
    <property type="term" value="F:aconitate hydratase activity"/>
    <property type="evidence" value="ECO:0007669"/>
    <property type="project" value="UniProtKB-EC"/>
</dbReference>
<evidence type="ECO:0000313" key="15">
    <source>
        <dbReference type="Proteomes" id="UP000515152"/>
    </source>
</evidence>
<evidence type="ECO:0000256" key="4">
    <source>
        <dbReference type="ARBA" id="ARBA00020255"/>
    </source>
</evidence>
<organism evidence="15 16">
    <name type="scientific">Clupea harengus</name>
    <name type="common">Atlantic herring</name>
    <dbReference type="NCBI Taxonomy" id="7950"/>
    <lineage>
        <taxon>Eukaryota</taxon>
        <taxon>Metazoa</taxon>
        <taxon>Chordata</taxon>
        <taxon>Craniata</taxon>
        <taxon>Vertebrata</taxon>
        <taxon>Euteleostomi</taxon>
        <taxon>Actinopterygii</taxon>
        <taxon>Neopterygii</taxon>
        <taxon>Teleostei</taxon>
        <taxon>Clupei</taxon>
        <taxon>Clupeiformes</taxon>
        <taxon>Clupeoidei</taxon>
        <taxon>Clupeidae</taxon>
        <taxon>Clupea</taxon>
    </lineage>
</organism>
<evidence type="ECO:0000259" key="13">
    <source>
        <dbReference type="Pfam" id="PF00330"/>
    </source>
</evidence>
<dbReference type="InterPro" id="IPR015928">
    <property type="entry name" value="Aconitase/3IPM_dehydase_swvl"/>
</dbReference>
<evidence type="ECO:0000256" key="9">
    <source>
        <dbReference type="ARBA" id="ARBA00023239"/>
    </source>
</evidence>
<dbReference type="InterPro" id="IPR001030">
    <property type="entry name" value="Acoase/IPM_deHydtase_lsu_aba"/>
</dbReference>
<dbReference type="FunFam" id="3.30.499.10:FF:000005">
    <property type="entry name" value="cytoplasmic aconitate hydratase"/>
    <property type="match status" value="1"/>
</dbReference>
<comment type="catalytic activity">
    <reaction evidence="10">
        <text>citrate = D-threo-isocitrate</text>
        <dbReference type="Rhea" id="RHEA:10336"/>
        <dbReference type="ChEBI" id="CHEBI:15562"/>
        <dbReference type="ChEBI" id="CHEBI:16947"/>
        <dbReference type="EC" id="4.2.1.3"/>
    </reaction>
</comment>
<dbReference type="RefSeq" id="XP_012692852.2">
    <property type="nucleotide sequence ID" value="XM_012837398.3"/>
</dbReference>
<dbReference type="EC" id="4.2.1.3" evidence="3"/>
<dbReference type="PROSITE" id="PS01244">
    <property type="entry name" value="ACONITASE_2"/>
    <property type="match status" value="1"/>
</dbReference>
<dbReference type="Gene3D" id="6.10.190.10">
    <property type="match status" value="1"/>
</dbReference>
<dbReference type="OrthoDB" id="2279155at2759"/>
<comment type="subcellular location">
    <subcellularLocation>
        <location evidence="12">Cytoplasm</location>
    </subcellularLocation>
</comment>
<dbReference type="InterPro" id="IPR015931">
    <property type="entry name" value="Acnase/IPM_dHydase_lsu_aba_1/3"/>
</dbReference>
<evidence type="ECO:0000256" key="2">
    <source>
        <dbReference type="ARBA" id="ARBA00007185"/>
    </source>
</evidence>
<dbReference type="InterPro" id="IPR000573">
    <property type="entry name" value="AconitaseA/IPMdHydase_ssu_swvl"/>
</dbReference>
<comment type="cofactor">
    <cofactor evidence="1">
        <name>[4Fe-4S] cluster</name>
        <dbReference type="ChEBI" id="CHEBI:49883"/>
    </cofactor>
</comment>
<gene>
    <name evidence="16" type="primary">aco1</name>
</gene>
<dbReference type="GO" id="GO:0005737">
    <property type="term" value="C:cytoplasm"/>
    <property type="evidence" value="ECO:0007669"/>
    <property type="project" value="UniProtKB-SubCell"/>
</dbReference>
<accession>A0A6P3W9K1</accession>
<dbReference type="GeneID" id="105908838"/>
<evidence type="ECO:0000256" key="12">
    <source>
        <dbReference type="RuleBase" id="RU361275"/>
    </source>
</evidence>
<dbReference type="GO" id="GO:0030350">
    <property type="term" value="F:iron-responsive element binding"/>
    <property type="evidence" value="ECO:0007669"/>
    <property type="project" value="UniProtKB-ARBA"/>
</dbReference>
<dbReference type="GO" id="GO:0046872">
    <property type="term" value="F:metal ion binding"/>
    <property type="evidence" value="ECO:0007669"/>
    <property type="project" value="UniProtKB-KW"/>
</dbReference>
<dbReference type="InterPro" id="IPR044137">
    <property type="entry name" value="AcnA_IRP_Swivel"/>
</dbReference>
<dbReference type="AlphaFoldDB" id="A0A6P3W9K1"/>
<dbReference type="PANTHER" id="PTHR11670">
    <property type="entry name" value="ACONITASE/IRON-RESPONSIVE ELEMENT FAMILY MEMBER"/>
    <property type="match status" value="1"/>
</dbReference>
<keyword evidence="7 12" id="KW-0408">Iron</keyword>
<dbReference type="NCBIfam" id="TIGR01341">
    <property type="entry name" value="aconitase_1"/>
    <property type="match status" value="1"/>
</dbReference>
<evidence type="ECO:0000313" key="16">
    <source>
        <dbReference type="RefSeq" id="XP_012692852.2"/>
    </source>
</evidence>
<dbReference type="NCBIfam" id="NF009520">
    <property type="entry name" value="PRK12881.1"/>
    <property type="match status" value="1"/>
</dbReference>
<dbReference type="Gene3D" id="3.20.19.10">
    <property type="entry name" value="Aconitase, domain 4"/>
    <property type="match status" value="1"/>
</dbReference>
<keyword evidence="6" id="KW-0479">Metal-binding</keyword>
<dbReference type="PROSITE" id="PS00450">
    <property type="entry name" value="ACONITASE_1"/>
    <property type="match status" value="1"/>
</dbReference>
<evidence type="ECO:0000256" key="11">
    <source>
        <dbReference type="ARBA" id="ARBA00029682"/>
    </source>
</evidence>
<dbReference type="PRINTS" id="PR00415">
    <property type="entry name" value="ACONITASE"/>
</dbReference>
<dbReference type="InterPro" id="IPR036008">
    <property type="entry name" value="Aconitase_4Fe-4S_dom"/>
</dbReference>
<dbReference type="Proteomes" id="UP000515152">
    <property type="component" value="Chromosome 18"/>
</dbReference>